<dbReference type="SMART" id="SM00738">
    <property type="entry name" value="NGN"/>
    <property type="match status" value="1"/>
</dbReference>
<feature type="domain" description="NusG-like N-terminal" evidence="2">
    <location>
        <begin position="1"/>
        <end position="102"/>
    </location>
</feature>
<evidence type="ECO:0000259" key="2">
    <source>
        <dbReference type="SMART" id="SM00738"/>
    </source>
</evidence>
<reference evidence="3" key="1">
    <citation type="submission" date="2018-07" db="EMBL/GenBank/DDBJ databases">
        <authorList>
            <consortium name="PulseNet: The National Subtyping Network for Foodborne Disease Surveillance"/>
            <person name="Tarr C.L."/>
            <person name="Trees E."/>
            <person name="Katz L.S."/>
            <person name="Carleton-Romer H.A."/>
            <person name="Stroika S."/>
            <person name="Kucerova Z."/>
            <person name="Roache K.F."/>
            <person name="Sabol A.L."/>
            <person name="Besser J."/>
            <person name="Gerner-Smidt P."/>
        </authorList>
    </citation>
    <scope>NUCLEOTIDE SEQUENCE</scope>
    <source>
        <strain evidence="3">PNUSAS023047</strain>
    </source>
</reference>
<dbReference type="CDD" id="cd09894">
    <property type="entry name" value="NGN_SP_AnfA1"/>
    <property type="match status" value="1"/>
</dbReference>
<dbReference type="GO" id="GO:0006354">
    <property type="term" value="P:DNA-templated transcription elongation"/>
    <property type="evidence" value="ECO:0007669"/>
    <property type="project" value="InterPro"/>
</dbReference>
<keyword evidence="1" id="KW-0804">Transcription</keyword>
<comment type="caution">
    <text evidence="3">The sequence shown here is derived from an EMBL/GenBank/DDBJ whole genome shotgun (WGS) entry which is preliminary data.</text>
</comment>
<dbReference type="EMBL" id="AAGZJS010000041">
    <property type="protein sequence ID" value="EBT6292429.1"/>
    <property type="molecule type" value="Genomic_DNA"/>
</dbReference>
<dbReference type="Pfam" id="PF02357">
    <property type="entry name" value="NusG"/>
    <property type="match status" value="1"/>
</dbReference>
<evidence type="ECO:0000313" key="3">
    <source>
        <dbReference type="EMBL" id="EBT6292429.1"/>
    </source>
</evidence>
<dbReference type="InterPro" id="IPR036735">
    <property type="entry name" value="NGN_dom_sf"/>
</dbReference>
<protein>
    <submittedName>
        <fullName evidence="3">Transcriptional antiterminator NusG</fullName>
    </submittedName>
</protein>
<evidence type="ECO:0000256" key="1">
    <source>
        <dbReference type="ARBA" id="ARBA00023163"/>
    </source>
</evidence>
<dbReference type="AlphaFoldDB" id="A0A3X4U975"/>
<sequence>MYKWYVLYCNSQDVDHIIRRVELIDVKAFCPRYIKVTTRKDCHAVRLEDKALFPNYLFLFFDVNKTHTSTITSIPGAHGFVKFGATPCVVPASVILTIRCARLMALNPDENAIECRNIAPDLLAKIQELSLIRSPLQRQVAFSRLLQNQYH</sequence>
<gene>
    <name evidence="3" type="ORF">CNP70_23560</name>
</gene>
<name>A0A3X4U975_SALER</name>
<organism evidence="3">
    <name type="scientific">Salmonella enterica</name>
    <name type="common">Salmonella choleraesuis</name>
    <dbReference type="NCBI Taxonomy" id="28901"/>
    <lineage>
        <taxon>Bacteria</taxon>
        <taxon>Pseudomonadati</taxon>
        <taxon>Pseudomonadota</taxon>
        <taxon>Gammaproteobacteria</taxon>
        <taxon>Enterobacterales</taxon>
        <taxon>Enterobacteriaceae</taxon>
        <taxon>Salmonella</taxon>
    </lineage>
</organism>
<dbReference type="Gene3D" id="3.30.70.940">
    <property type="entry name" value="NusG, N-terminal domain"/>
    <property type="match status" value="1"/>
</dbReference>
<accession>A0A3X4U975</accession>
<dbReference type="SUPFAM" id="SSF82679">
    <property type="entry name" value="N-utilization substance G protein NusG, N-terminal domain"/>
    <property type="match status" value="1"/>
</dbReference>
<dbReference type="InterPro" id="IPR006645">
    <property type="entry name" value="NGN-like_dom"/>
</dbReference>
<proteinExistence type="predicted"/>
<dbReference type="RefSeq" id="WP_023213257.1">
    <property type="nucleotide sequence ID" value="NZ_MYMO01000021.1"/>
</dbReference>